<sequence>MSKYGTKFKTINTHPVTPLDEIIAMLGQTENLEFEQLDLEQLEQPNHPEQIESISHNRNSIFYNLNHNQYLDNAVLITMLSGILIFTASLCSQHNAHAIMGLAVTLAAFFLRVAIDIMGEFMENNNGSYVYQSHYWSGR</sequence>
<dbReference type="PATRIC" id="fig|449.7.peg.1143"/>
<dbReference type="OrthoDB" id="5653805at2"/>
<keyword evidence="3" id="KW-1185">Reference proteome</keyword>
<name>A0A0A8URX1_LEGHA</name>
<keyword evidence="1" id="KW-0472">Membrane</keyword>
<dbReference type="EMBL" id="LN681225">
    <property type="protein sequence ID" value="CEK11483.1"/>
    <property type="molecule type" value="Genomic_DNA"/>
</dbReference>
<evidence type="ECO:0000313" key="3">
    <source>
        <dbReference type="Proteomes" id="UP000032803"/>
    </source>
</evidence>
<keyword evidence="1" id="KW-1133">Transmembrane helix</keyword>
<feature type="transmembrane region" description="Helical" evidence="1">
    <location>
        <begin position="96"/>
        <end position="115"/>
    </location>
</feature>
<evidence type="ECO:0000313" key="2">
    <source>
        <dbReference type="EMBL" id="CEK11483.1"/>
    </source>
</evidence>
<evidence type="ECO:0000256" key="1">
    <source>
        <dbReference type="SAM" id="Phobius"/>
    </source>
</evidence>
<accession>A0A0A8URX1</accession>
<dbReference type="Proteomes" id="UP000032803">
    <property type="component" value="Chromosome I"/>
</dbReference>
<gene>
    <name evidence="2" type="ORF">LHA_2470</name>
</gene>
<dbReference type="HOGENOM" id="CLU_1842628_0_0_6"/>
<reference evidence="3" key="1">
    <citation type="submission" date="2014-09" db="EMBL/GenBank/DDBJ databases">
        <authorList>
            <person name="Gomez-Valero L."/>
        </authorList>
    </citation>
    <scope>NUCLEOTIDE SEQUENCE [LARGE SCALE GENOMIC DNA]</scope>
    <source>
        <strain evidence="3">ATCC35250</strain>
    </source>
</reference>
<protein>
    <submittedName>
        <fullName evidence="2">Uncharacterized protein</fullName>
    </submittedName>
</protein>
<proteinExistence type="predicted"/>
<dbReference type="RefSeq" id="WP_045106678.1">
    <property type="nucleotide sequence ID" value="NZ_LN681225.1"/>
</dbReference>
<organism evidence="2 3">
    <name type="scientific">Legionella hackeliae</name>
    <dbReference type="NCBI Taxonomy" id="449"/>
    <lineage>
        <taxon>Bacteria</taxon>
        <taxon>Pseudomonadati</taxon>
        <taxon>Pseudomonadota</taxon>
        <taxon>Gammaproteobacteria</taxon>
        <taxon>Legionellales</taxon>
        <taxon>Legionellaceae</taxon>
        <taxon>Legionella</taxon>
    </lineage>
</organism>
<feature type="transmembrane region" description="Helical" evidence="1">
    <location>
        <begin position="70"/>
        <end position="90"/>
    </location>
</feature>
<dbReference type="AlphaFoldDB" id="A0A0A8URX1"/>
<dbReference type="KEGG" id="lha:LHA_2470"/>
<keyword evidence="1" id="KW-0812">Transmembrane</keyword>